<sequence>MARIFSIASVTALAMTSAYAASSSTGSGYVVKRCGVCGGLGGYGGYGYGLGGYGGYGYGGGFGFPYASSFTNAFDTNTNAANYNDDTLYINNQNANTFNTNTNAYNNANVVA</sequence>
<dbReference type="EMBL" id="JANBTW010000067">
    <property type="protein sequence ID" value="KAJ2673575.1"/>
    <property type="molecule type" value="Genomic_DNA"/>
</dbReference>
<gene>
    <name evidence="2" type="ORF">GGI25_004673</name>
    <name evidence="3" type="ORF">GGI25_004676</name>
</gene>
<evidence type="ECO:0000313" key="4">
    <source>
        <dbReference type="Proteomes" id="UP001151518"/>
    </source>
</evidence>
<dbReference type="EMBL" id="JANBTW010000067">
    <property type="protein sequence ID" value="KAJ2673572.1"/>
    <property type="molecule type" value="Genomic_DNA"/>
</dbReference>
<proteinExistence type="predicted"/>
<name>A0A9W8FZZ3_9FUNG</name>
<organism evidence="2 4">
    <name type="scientific">Coemansia spiralis</name>
    <dbReference type="NCBI Taxonomy" id="417178"/>
    <lineage>
        <taxon>Eukaryota</taxon>
        <taxon>Fungi</taxon>
        <taxon>Fungi incertae sedis</taxon>
        <taxon>Zoopagomycota</taxon>
        <taxon>Kickxellomycotina</taxon>
        <taxon>Kickxellomycetes</taxon>
        <taxon>Kickxellales</taxon>
        <taxon>Kickxellaceae</taxon>
        <taxon>Coemansia</taxon>
    </lineage>
</organism>
<protein>
    <submittedName>
        <fullName evidence="2">Uncharacterized protein</fullName>
    </submittedName>
</protein>
<feature type="signal peptide" evidence="1">
    <location>
        <begin position="1"/>
        <end position="20"/>
    </location>
</feature>
<accession>A0A9W8FZZ3</accession>
<evidence type="ECO:0000256" key="1">
    <source>
        <dbReference type="SAM" id="SignalP"/>
    </source>
</evidence>
<feature type="chain" id="PRO_5040657258" evidence="1">
    <location>
        <begin position="21"/>
        <end position="112"/>
    </location>
</feature>
<comment type="caution">
    <text evidence="2">The sequence shown here is derived from an EMBL/GenBank/DDBJ whole genome shotgun (WGS) entry which is preliminary data.</text>
</comment>
<dbReference type="Proteomes" id="UP001151518">
    <property type="component" value="Unassembled WGS sequence"/>
</dbReference>
<evidence type="ECO:0000313" key="3">
    <source>
        <dbReference type="EMBL" id="KAJ2673575.1"/>
    </source>
</evidence>
<evidence type="ECO:0000313" key="2">
    <source>
        <dbReference type="EMBL" id="KAJ2673572.1"/>
    </source>
</evidence>
<dbReference type="AlphaFoldDB" id="A0A9W8FZZ3"/>
<reference evidence="2" key="1">
    <citation type="submission" date="2022-07" db="EMBL/GenBank/DDBJ databases">
        <title>Phylogenomic reconstructions and comparative analyses of Kickxellomycotina fungi.</title>
        <authorList>
            <person name="Reynolds N.K."/>
            <person name="Stajich J.E."/>
            <person name="Barry K."/>
            <person name="Grigoriev I.V."/>
            <person name="Crous P."/>
            <person name="Smith M.E."/>
        </authorList>
    </citation>
    <scope>NUCLEOTIDE SEQUENCE</scope>
    <source>
        <strain evidence="2">NRRL 3115</strain>
    </source>
</reference>
<keyword evidence="1" id="KW-0732">Signal</keyword>